<feature type="compositionally biased region" description="Gly residues" evidence="6">
    <location>
        <begin position="701"/>
        <end position="714"/>
    </location>
</feature>
<feature type="compositionally biased region" description="Polar residues" evidence="6">
    <location>
        <begin position="208"/>
        <end position="218"/>
    </location>
</feature>
<dbReference type="InterPro" id="IPR002126">
    <property type="entry name" value="Cadherin-like_dom"/>
</dbReference>
<feature type="region of interest" description="Disordered" evidence="6">
    <location>
        <begin position="697"/>
        <end position="724"/>
    </location>
</feature>
<evidence type="ECO:0000313" key="8">
    <source>
        <dbReference type="EMBL" id="SFJ37360.1"/>
    </source>
</evidence>
<dbReference type="GO" id="GO:0007156">
    <property type="term" value="P:homophilic cell adhesion via plasma membrane adhesion molecules"/>
    <property type="evidence" value="ECO:0007669"/>
    <property type="project" value="InterPro"/>
</dbReference>
<dbReference type="Gene3D" id="2.160.20.160">
    <property type="match status" value="3"/>
</dbReference>
<dbReference type="InterPro" id="IPR010221">
    <property type="entry name" value="VCBS_dom"/>
</dbReference>
<dbReference type="InterPro" id="IPR038081">
    <property type="entry name" value="CalX-like_sf"/>
</dbReference>
<dbReference type="GO" id="GO:0005509">
    <property type="term" value="F:calcium ion binding"/>
    <property type="evidence" value="ECO:0007669"/>
    <property type="project" value="InterPro"/>
</dbReference>
<dbReference type="Gene3D" id="2.60.40.2030">
    <property type="match status" value="1"/>
</dbReference>
<dbReference type="GO" id="GO:0007154">
    <property type="term" value="P:cell communication"/>
    <property type="evidence" value="ECO:0007669"/>
    <property type="project" value="InterPro"/>
</dbReference>
<keyword evidence="3" id="KW-0732">Signal</keyword>
<dbReference type="GO" id="GO:0005576">
    <property type="term" value="C:extracellular region"/>
    <property type="evidence" value="ECO:0007669"/>
    <property type="project" value="UniProtKB-SubCell"/>
</dbReference>
<dbReference type="PANTHER" id="PTHR38340">
    <property type="entry name" value="S-LAYER PROTEIN"/>
    <property type="match status" value="1"/>
</dbReference>
<organism evidence="8 9">
    <name type="scientific">Jannaschia pohangensis</name>
    <dbReference type="NCBI Taxonomy" id="390807"/>
    <lineage>
        <taxon>Bacteria</taxon>
        <taxon>Pseudomonadati</taxon>
        <taxon>Pseudomonadota</taxon>
        <taxon>Alphaproteobacteria</taxon>
        <taxon>Rhodobacterales</taxon>
        <taxon>Roseobacteraceae</taxon>
        <taxon>Jannaschia</taxon>
    </lineage>
</organism>
<dbReference type="InterPro" id="IPR050557">
    <property type="entry name" value="RTX_toxin/Mannuronan_C5-epim"/>
</dbReference>
<dbReference type="Pfam" id="PF17803">
    <property type="entry name" value="Cadherin_4"/>
    <property type="match status" value="4"/>
</dbReference>
<evidence type="ECO:0000256" key="1">
    <source>
        <dbReference type="ARBA" id="ARBA00004613"/>
    </source>
</evidence>
<evidence type="ECO:0000256" key="4">
    <source>
        <dbReference type="ARBA" id="ARBA00022737"/>
    </source>
</evidence>
<keyword evidence="2" id="KW-0964">Secreted</keyword>
<dbReference type="PRINTS" id="PR00313">
    <property type="entry name" value="CABNDNGRPT"/>
</dbReference>
<evidence type="ECO:0000256" key="3">
    <source>
        <dbReference type="ARBA" id="ARBA00022729"/>
    </source>
</evidence>
<dbReference type="SUPFAM" id="SSF51120">
    <property type="entry name" value="beta-Roll"/>
    <property type="match status" value="5"/>
</dbReference>
<keyword evidence="5" id="KW-0106">Calcium</keyword>
<dbReference type="Gene3D" id="2.60.40.60">
    <property type="entry name" value="Cadherins"/>
    <property type="match status" value="2"/>
</dbReference>
<proteinExistence type="predicted"/>
<dbReference type="EMBL" id="FORA01000003">
    <property type="protein sequence ID" value="SFJ37360.1"/>
    <property type="molecule type" value="Genomic_DNA"/>
</dbReference>
<feature type="domain" description="Cadherin" evidence="7">
    <location>
        <begin position="1734"/>
        <end position="1815"/>
    </location>
</feature>
<dbReference type="OrthoDB" id="9773411at2"/>
<accession>A0A1I3QUF8</accession>
<feature type="domain" description="Cadherin" evidence="7">
    <location>
        <begin position="2464"/>
        <end position="2550"/>
    </location>
</feature>
<dbReference type="Pfam" id="PF00353">
    <property type="entry name" value="HemolysinCabind"/>
    <property type="match status" value="9"/>
</dbReference>
<dbReference type="Gene3D" id="2.60.40.2810">
    <property type="match status" value="1"/>
</dbReference>
<evidence type="ECO:0000259" key="7">
    <source>
        <dbReference type="PROSITE" id="PS50268"/>
    </source>
</evidence>
<dbReference type="NCBIfam" id="NF012211">
    <property type="entry name" value="tand_rpt_95"/>
    <property type="match status" value="3"/>
</dbReference>
<gene>
    <name evidence="8" type="ORF">SAMN04488095_2664</name>
</gene>
<dbReference type="PROSITE" id="PS50268">
    <property type="entry name" value="CADHERIN_2"/>
    <property type="match status" value="5"/>
</dbReference>
<evidence type="ECO:0000256" key="5">
    <source>
        <dbReference type="ARBA" id="ARBA00022837"/>
    </source>
</evidence>
<dbReference type="InterPro" id="IPR015919">
    <property type="entry name" value="Cadherin-like_sf"/>
</dbReference>
<dbReference type="RefSeq" id="WP_092781529.1">
    <property type="nucleotide sequence ID" value="NZ_FORA01000003.1"/>
</dbReference>
<feature type="domain" description="Cadherin" evidence="7">
    <location>
        <begin position="1616"/>
        <end position="1710"/>
    </location>
</feature>
<evidence type="ECO:0000256" key="6">
    <source>
        <dbReference type="SAM" id="MobiDB-lite"/>
    </source>
</evidence>
<feature type="domain" description="Cadherin" evidence="7">
    <location>
        <begin position="1839"/>
        <end position="1920"/>
    </location>
</feature>
<protein>
    <submittedName>
        <fullName evidence="8">VCBS repeat-containing protein</fullName>
    </submittedName>
</protein>
<evidence type="ECO:0000313" key="9">
    <source>
        <dbReference type="Proteomes" id="UP000199110"/>
    </source>
</evidence>
<comment type="subcellular location">
    <subcellularLocation>
        <location evidence="1">Secreted</location>
    </subcellularLocation>
</comment>
<dbReference type="SUPFAM" id="SSF141072">
    <property type="entry name" value="CalX-like"/>
    <property type="match status" value="1"/>
</dbReference>
<dbReference type="SUPFAM" id="SSF49313">
    <property type="entry name" value="Cadherin-like"/>
    <property type="match status" value="2"/>
</dbReference>
<evidence type="ECO:0000256" key="2">
    <source>
        <dbReference type="ARBA" id="ARBA00022525"/>
    </source>
</evidence>
<feature type="region of interest" description="Disordered" evidence="6">
    <location>
        <begin position="184"/>
        <end position="224"/>
    </location>
</feature>
<dbReference type="Proteomes" id="UP000199110">
    <property type="component" value="Unassembled WGS sequence"/>
</dbReference>
<dbReference type="PANTHER" id="PTHR38340:SF1">
    <property type="entry name" value="S-LAYER PROTEIN"/>
    <property type="match status" value="1"/>
</dbReference>
<dbReference type="Pfam" id="PF17963">
    <property type="entry name" value="Big_9"/>
    <property type="match status" value="3"/>
</dbReference>
<dbReference type="CDD" id="cd11304">
    <property type="entry name" value="Cadherin_repeat"/>
    <property type="match status" value="1"/>
</dbReference>
<dbReference type="InterPro" id="IPR011049">
    <property type="entry name" value="Serralysin-like_metalloprot_C"/>
</dbReference>
<dbReference type="InterPro" id="IPR001343">
    <property type="entry name" value="Hemolysn_Ca-bd"/>
</dbReference>
<feature type="domain" description="Cadherin" evidence="7">
    <location>
        <begin position="1928"/>
        <end position="2035"/>
    </location>
</feature>
<dbReference type="SMART" id="SM00237">
    <property type="entry name" value="Calx_beta"/>
    <property type="match status" value="1"/>
</dbReference>
<dbReference type="InterPro" id="IPR003644">
    <property type="entry name" value="Calx_beta"/>
</dbReference>
<dbReference type="PROSITE" id="PS00330">
    <property type="entry name" value="HEMOLYSIN_CALCIUM"/>
    <property type="match status" value="4"/>
</dbReference>
<keyword evidence="9" id="KW-1185">Reference proteome</keyword>
<dbReference type="InterPro" id="IPR040853">
    <property type="entry name" value="RapA2_cadherin-like"/>
</dbReference>
<dbReference type="SMART" id="SM00112">
    <property type="entry name" value="CA"/>
    <property type="match status" value="5"/>
</dbReference>
<dbReference type="InterPro" id="IPR018511">
    <property type="entry name" value="Hemolysin-typ_Ca-bd_CS"/>
</dbReference>
<dbReference type="Gene3D" id="2.150.10.10">
    <property type="entry name" value="Serralysin-like metalloprotease, C-terminal"/>
    <property type="match status" value="2"/>
</dbReference>
<keyword evidence="4" id="KW-0677">Repeat</keyword>
<sequence>MADLTRDDREIIGGITQISGATSNPTTAGDDTIDLFFVTFNLPGTTAGLIDGQGGFDTLLLNSANLIGVDIEGIEATEFTGSSTVNIDAAELGDLGAITFGDFFPTAPTLADNRLSLDYTNAGPAITVDASGFGVIGDNINVLVTQGGQTLGQAVTIDFSGVVRGTVNSFFSYVGGNASETITGTAGDDSIVGNNGDDDLSGGAGNDTLRSTGGNSTLDGGAGDDSLVASGTSGVLSGGAGNDIIFQSQSRFESGGFIATDIDGGDGNDAISVIGSQGDGTTVTGGLGDDTITLNGGTLRDGFVDGGDGTDVLLISNSFNEGTDFEGIESTTVTTSATIRIDADELVDLGTISFTDVFGSGSLNNDANVQLNFAGLTGPIIVGTGGVTAVGDELRVLISQIGQTAGQDVTLDFSAVTRGTVNSFLGYNGGVANETIIGSAGDDSLSGGSGQDDLSGGAGNDTLRAGNGLATLDGGAGDDSLVATTSSGRLLGGAGNDTISQSTGRLESGTYVATEVDGGDGNDDITVSSIQGDGSTVTGGLGDDTLSFNSATMRDGTIDGGAGNDQLILSNSTFDGVDFEGIESTTLTSQSFLRIDADELDDLGDITFTDTFATPGNTNNDANIQLNYAGLTGPIAVGTGGVAEIGDELRVQITQIGQTAGQDVTLDFSAITRGVVNSFLGYNGGLANETIIGSAGDDSLSGGGGQDDISGGEGNDTLRSASGVSTLDGGAGDDVLLASGSSGVLSGGAGNDTITQSTGRSESGAVIAVDIDGGDGNDEINVSSTQGVGSTIAGGLGDDTIAITFATVVDGIIDGGDGDDLLNLNGSTLDGADFEGIERTVITGGSTNRIDADELDDLGALTFTNTIATVGSTSFDANLTLNYAGLTGPITVGTGGVSEIGDEIRVQITQLGQTVGQDVTVDFSGITRGVVNSLLSYTGGIANETVVGTAGEDSITGNGGQDDLSGGAGNDTLRATSGFATLDGGAGDDSLIGINTAGIISGGAGNDTISQSTAFSSDGAFVATDIDGGDGNDEISVISVQGDGSTVTGGLGDDTLTFSSVTLRDGTIDGGGGDDQLNLAAGTFDGTDFEGIESTTITTAGTLRIDADEIADLGALTILDTRTGSFADASLRLIADGTNTADFGNLTLGENENIYISTNNGGTSADPFEMTVDLSGITRTGDQTVEFDNFVSNLNVRVIASSGVDNLDGGFGLQDTLSYAGSDAGVTVDIGANTASGGFAEGDIITRFENLTGSDFADDLTGISGTNAAANNIIDGLGGDDTITTGTGNDTIVASVANGDDTITDFADGADRVDLRGLSRDAAILAFLTASDDGNGNTVLTFTSGGSMVLVGLDISDFDISDVILEDGVYALDESWTITEDQTQAGNVLDSNAPFGFTDIEIDAQASLGNTNLIVIDFTVEGVTYSVGETASFASGATLTVQSDGSFTYDGTAASGIQALSELLGQSAVESFTYTVESTLTGDTDEGAVDITVTAVNDAPVIAGDVTGAATEDGATLILDLLSQASDVDDQDVLSVVNLGTLPAGVTVEGATLTVDAGDASFQDLNVGETREITVTFDVQDAFGAVTTGGTATITVTGTNDGPTLTGALAAAVEDGPTVDVDLSVLGDDADNEDDGSTLSYAVVTDPSEGTASITGTTLTFDPGTDFQDLNEGETREVTVEIQATDAQGAVSSVETVTVTVTGTNDGPTLVGTTAAAVEDGPSVDVDLSALGDDADNEDDGSTLSYTLVTQPGEGTATITGTTLTFDPGTDFQDLNEGETREVTVEIQATDAQGAVSSVETVTVTVTGANDGPTLVGTTAAAVEDGPSVNVDLSALGDDADNEDDGATLSYAVVTQPGEGTATITGTTLTFDPGTDFQDLAAGQTREVTVEIQATDAQGATSSVETVTVTVTGTNDGPVFTGFDATPSVLENTTAVTTLTGDDPDATDEITFAISGGADAALFEVDASSGELRFVDAPDFEIPTDADGDNAYDVQVSVSDGAETVTRDMTVTVTDVNEAAAAQVSISADPDAPEGDSGTTSVTFTVTRTGDTSQAVTVDLARSGTADGADASGVPTSVTIPAGASEATFTVTVNGDTLLEPDETITVTITGLDRADHAITENTATHMIENDDAAPAAGDDSIVATEEAAVTVDLLGNDSDSDDDTLTLTEVRDATGAPIPFDTPVTLPGGGILTISADGTGTFDPNGAFEALAEGESSPVVTLTYTVSDGQGGTDIGTATFRVDGVNDAPVAVADTATTAFDTPITVDVAANDTDVDGGAPTVIGASVTTAGAGSATVLANGQVEFTPTAGFVGEVTISYDIIDDAGAVDTGTLTITVEASGNRAPVAGDDAVSVTETGTLTNVTVLGNDSDPDGTPVTVVSFDDTGLLGTLVDNGDGTFDYDPNGQFSALAEGETTTETFTYVITDGVLTDQGQVTVTITGENDAPVIGSAAAFTLAENTTDVGQVLATDADANAALTYGLSGDDSALLSIDASGNITFVAAPDFEMPGDADGDNVYVVTVEVSDGFVTVSQDIEITVSDVFEGGGGVITDVAGQGDIVTGTAGDDSFVILGGVIDRVTGGAGNDSFDLGALLTNGVRDVTRITDYEEGEVITGITVDDVLRVTVRNGELRLLLNGDRDVIIFEGITDISQITFDTAVITDVGGQADALTGTEDADIFEIAGGIGDTIDALGGTDVFGVSALQTNGTADSLTINDYEIGELLEGLSESEVAAITQTADGLRLDLVQDGDVIFLNGVNDVALVNFDDGAISDVPGVANDLSGTEDADVFVFFGGLYDRVSGGGGIDTFDLSALLVNGSRDVLFIEDYEAGEVLRGISSDDVLRITVQDGDLRILLNSDRDLVILEGITDVSAVTFDDPISIG</sequence>
<dbReference type="STRING" id="390807.SAMN04488095_2664"/>
<dbReference type="GO" id="GO:0016020">
    <property type="term" value="C:membrane"/>
    <property type="evidence" value="ECO:0007669"/>
    <property type="project" value="InterPro"/>
</dbReference>
<dbReference type="NCBIfam" id="TIGR01965">
    <property type="entry name" value="VCBS_repeat"/>
    <property type="match status" value="6"/>
</dbReference>
<name>A0A1I3QUF8_9RHOB</name>
<reference evidence="8 9" key="1">
    <citation type="submission" date="2016-10" db="EMBL/GenBank/DDBJ databases">
        <authorList>
            <person name="de Groot N.N."/>
        </authorList>
    </citation>
    <scope>NUCLEOTIDE SEQUENCE [LARGE SCALE GENOMIC DNA]</scope>
    <source>
        <strain evidence="8 9">DSM 19073</strain>
    </source>
</reference>